<evidence type="ECO:0000256" key="3">
    <source>
        <dbReference type="ARBA" id="ARBA00022777"/>
    </source>
</evidence>
<dbReference type="FunFam" id="2.60.120.320:FF:000001">
    <property type="entry name" value="Thiamine pyrophosphokinase"/>
    <property type="match status" value="1"/>
</dbReference>
<keyword evidence="1" id="KW-0808">Transferase</keyword>
<evidence type="ECO:0000259" key="6">
    <source>
        <dbReference type="SMART" id="SM00983"/>
    </source>
</evidence>
<dbReference type="CDD" id="cd07995">
    <property type="entry name" value="TPK"/>
    <property type="match status" value="1"/>
</dbReference>
<evidence type="ECO:0000256" key="2">
    <source>
        <dbReference type="ARBA" id="ARBA00022741"/>
    </source>
</evidence>
<feature type="compositionally biased region" description="Polar residues" evidence="5">
    <location>
        <begin position="92"/>
        <end position="101"/>
    </location>
</feature>
<dbReference type="SMART" id="SM00983">
    <property type="entry name" value="TPK_B1_binding"/>
    <property type="match status" value="1"/>
</dbReference>
<keyword evidence="8" id="KW-1185">Reference proteome</keyword>
<dbReference type="Gene3D" id="2.60.120.320">
    <property type="entry name" value="Thiamin pyrophosphokinase, thiamin-binding domain"/>
    <property type="match status" value="1"/>
</dbReference>
<dbReference type="Proteomes" id="UP000310158">
    <property type="component" value="Unassembled WGS sequence"/>
</dbReference>
<evidence type="ECO:0000256" key="1">
    <source>
        <dbReference type="ARBA" id="ARBA00022679"/>
    </source>
</evidence>
<dbReference type="PANTHER" id="PTHR13622">
    <property type="entry name" value="THIAMIN PYROPHOSPHOKINASE"/>
    <property type="match status" value="1"/>
</dbReference>
<dbReference type="GO" id="GO:0016301">
    <property type="term" value="F:kinase activity"/>
    <property type="evidence" value="ECO:0007669"/>
    <property type="project" value="UniProtKB-KW"/>
</dbReference>
<accession>A0A4S4LIG2</accession>
<feature type="domain" description="Thiamin pyrophosphokinase thiamin-binding" evidence="6">
    <location>
        <begin position="642"/>
        <end position="710"/>
    </location>
</feature>
<dbReference type="InterPro" id="IPR006282">
    <property type="entry name" value="Thi_PPkinase"/>
</dbReference>
<dbReference type="Gene3D" id="2.60.40.790">
    <property type="match status" value="1"/>
</dbReference>
<dbReference type="SUPFAM" id="SSF49764">
    <property type="entry name" value="HSP20-like chaperones"/>
    <property type="match status" value="1"/>
</dbReference>
<name>A0A4S4LIG2_9AGAM</name>
<gene>
    <name evidence="7" type="ORF">EW146_g8628</name>
</gene>
<dbReference type="Pfam" id="PF04263">
    <property type="entry name" value="TPK_catalytic"/>
    <property type="match status" value="1"/>
</dbReference>
<feature type="region of interest" description="Disordered" evidence="5">
    <location>
        <begin position="58"/>
        <end position="77"/>
    </location>
</feature>
<dbReference type="SUPFAM" id="SSF63999">
    <property type="entry name" value="Thiamin pyrophosphokinase, catalytic domain"/>
    <property type="match status" value="1"/>
</dbReference>
<dbReference type="GO" id="GO:0009229">
    <property type="term" value="P:thiamine diphosphate biosynthetic process"/>
    <property type="evidence" value="ECO:0007669"/>
    <property type="project" value="InterPro"/>
</dbReference>
<sequence length="720" mass="80096">MAPVPFETSDDEIQVVIERNHLVAGVRGQSPIIKVSTGQLYGNVDTASSVWLLEPRASRLSPRERTTSTTSTGSYQSSYAFVSDPDISSSFAASLDSGPTSDTEDQLAPSPVLSSPVSSSADERAGFAQLQRHQMRQTTSRMVSPHNAAISLASSFSSMESLQASKSGRLLTLHLEKADSVIWPSLIVGSAPEALSPCTPSPVGLSHNAEQAYNMDPTSLVLLAFDLLDIRQDKEAAFEYLLRAWHQAHLPSAAVRLVTHFVPLHLSFDDTEMLIEPGTTNYYMQCLGGLPGLAQLYLEAGLLHLEGTASVLLSTSYSPLSSLRLPSQPQHGDSMEGGTAAWKRDREIARRYFQRAQILHPSLDVPLLPPEGEDTSTDTTGEIVLQMPIVEVNTALEKHASETRPRQRRRQREEVGLFDPERTADDIDNTWYLADTTRHDTYDIRYDTAFYEDFDALWNSICFMVRILMLNVQTEAYIESGSKKARALIILNQPFSETLLQRLWQSTSWHCCADGGANRLFDLFSSREDGEFQRADFIPDLVKGDLDSLRDDVRKYYASKGVSIVQDHDQDSTDLMKCIFSLQDKERAEGKSDLYDIVLLGGLSGRLDQTIHTLSYLHKMRKSGRRVFAVTDENIGWVLDEGEHYISIPHSVLGPTCGLLPVGVDSTILSTRGLRWNLSDCVSGFDRLMSTSNHLVPGEDVVWVKTSRPIWWSAELRKHV</sequence>
<evidence type="ECO:0000313" key="7">
    <source>
        <dbReference type="EMBL" id="THH09650.1"/>
    </source>
</evidence>
<evidence type="ECO:0000256" key="5">
    <source>
        <dbReference type="SAM" id="MobiDB-lite"/>
    </source>
</evidence>
<comment type="caution">
    <text evidence="7">The sequence shown here is derived from an EMBL/GenBank/DDBJ whole genome shotgun (WGS) entry which is preliminary data.</text>
</comment>
<feature type="compositionally biased region" description="Low complexity" evidence="5">
    <location>
        <begin position="67"/>
        <end position="77"/>
    </location>
</feature>
<dbReference type="GO" id="GO:0030975">
    <property type="term" value="F:thiamine binding"/>
    <property type="evidence" value="ECO:0007669"/>
    <property type="project" value="InterPro"/>
</dbReference>
<feature type="compositionally biased region" description="Low complexity" evidence="5">
    <location>
        <begin position="107"/>
        <end position="120"/>
    </location>
</feature>
<dbReference type="InterPro" id="IPR007373">
    <property type="entry name" value="Thiamin_PyroPKinase_B1-bd"/>
</dbReference>
<dbReference type="InterPro" id="IPR008978">
    <property type="entry name" value="HSP20-like_chaperone"/>
</dbReference>
<organism evidence="7 8">
    <name type="scientific">Bondarzewia mesenterica</name>
    <dbReference type="NCBI Taxonomy" id="1095465"/>
    <lineage>
        <taxon>Eukaryota</taxon>
        <taxon>Fungi</taxon>
        <taxon>Dikarya</taxon>
        <taxon>Basidiomycota</taxon>
        <taxon>Agaricomycotina</taxon>
        <taxon>Agaricomycetes</taxon>
        <taxon>Russulales</taxon>
        <taxon>Bondarzewiaceae</taxon>
        <taxon>Bondarzewia</taxon>
    </lineage>
</organism>
<dbReference type="InterPro" id="IPR007371">
    <property type="entry name" value="TPK_catalytic"/>
</dbReference>
<keyword evidence="2" id="KW-0547">Nucleotide-binding</keyword>
<protein>
    <recommendedName>
        <fullName evidence="6">Thiamin pyrophosphokinase thiamin-binding domain-containing protein</fullName>
    </recommendedName>
</protein>
<dbReference type="Gene3D" id="3.40.50.10240">
    <property type="entry name" value="Thiamin pyrophosphokinase, catalytic domain"/>
    <property type="match status" value="1"/>
</dbReference>
<dbReference type="GO" id="GO:0005524">
    <property type="term" value="F:ATP binding"/>
    <property type="evidence" value="ECO:0007669"/>
    <property type="project" value="UniProtKB-KW"/>
</dbReference>
<dbReference type="InterPro" id="IPR036759">
    <property type="entry name" value="TPK_catalytic_sf"/>
</dbReference>
<feature type="region of interest" description="Disordered" evidence="5">
    <location>
        <begin position="92"/>
        <end position="123"/>
    </location>
</feature>
<dbReference type="InterPro" id="IPR036371">
    <property type="entry name" value="TPK_B1-bd_sf"/>
</dbReference>
<dbReference type="Pfam" id="PF04265">
    <property type="entry name" value="TPK_B1_binding"/>
    <property type="match status" value="1"/>
</dbReference>
<reference evidence="7 8" key="1">
    <citation type="submission" date="2019-02" db="EMBL/GenBank/DDBJ databases">
        <title>Genome sequencing of the rare red list fungi Bondarzewia mesenterica.</title>
        <authorList>
            <person name="Buettner E."/>
            <person name="Kellner H."/>
        </authorList>
    </citation>
    <scope>NUCLEOTIDE SEQUENCE [LARGE SCALE GENOMIC DNA]</scope>
    <source>
        <strain evidence="7 8">DSM 108281</strain>
    </source>
</reference>
<dbReference type="OrthoDB" id="25149at2759"/>
<dbReference type="SUPFAM" id="SSF63862">
    <property type="entry name" value="Thiamin pyrophosphokinase, substrate-binding domain"/>
    <property type="match status" value="1"/>
</dbReference>
<proteinExistence type="predicted"/>
<dbReference type="GO" id="GO:0004788">
    <property type="term" value="F:thiamine diphosphokinase activity"/>
    <property type="evidence" value="ECO:0007669"/>
    <property type="project" value="InterPro"/>
</dbReference>
<dbReference type="NCBIfam" id="TIGR01378">
    <property type="entry name" value="thi_PPkinase"/>
    <property type="match status" value="1"/>
</dbReference>
<keyword evidence="3" id="KW-0418">Kinase</keyword>
<dbReference type="PANTHER" id="PTHR13622:SF8">
    <property type="entry name" value="THIAMIN PYROPHOSPHOKINASE 1"/>
    <property type="match status" value="1"/>
</dbReference>
<evidence type="ECO:0000313" key="8">
    <source>
        <dbReference type="Proteomes" id="UP000310158"/>
    </source>
</evidence>
<dbReference type="AlphaFoldDB" id="A0A4S4LIG2"/>
<dbReference type="GO" id="GO:0006772">
    <property type="term" value="P:thiamine metabolic process"/>
    <property type="evidence" value="ECO:0007669"/>
    <property type="project" value="InterPro"/>
</dbReference>
<evidence type="ECO:0000256" key="4">
    <source>
        <dbReference type="ARBA" id="ARBA00022840"/>
    </source>
</evidence>
<keyword evidence="4" id="KW-0067">ATP-binding</keyword>
<dbReference type="EMBL" id="SGPL01000617">
    <property type="protein sequence ID" value="THH09650.1"/>
    <property type="molecule type" value="Genomic_DNA"/>
</dbReference>